<dbReference type="RefSeq" id="WP_416206334.1">
    <property type="nucleotide sequence ID" value="NZ_JBBKTX010000015.1"/>
</dbReference>
<dbReference type="PANTHER" id="PTHR21716:SF53">
    <property type="entry name" value="PERMEASE PERM-RELATED"/>
    <property type="match status" value="1"/>
</dbReference>
<evidence type="ECO:0000256" key="7">
    <source>
        <dbReference type="ARBA" id="ARBA00023136"/>
    </source>
</evidence>
<organism evidence="9 10">
    <name type="scientific">Oceanobacter antarcticus</name>
    <dbReference type="NCBI Taxonomy" id="3133425"/>
    <lineage>
        <taxon>Bacteria</taxon>
        <taxon>Pseudomonadati</taxon>
        <taxon>Pseudomonadota</taxon>
        <taxon>Gammaproteobacteria</taxon>
        <taxon>Oceanospirillales</taxon>
        <taxon>Oceanospirillaceae</taxon>
        <taxon>Oceanobacter</taxon>
    </lineage>
</organism>
<keyword evidence="7 8" id="KW-0472">Membrane</keyword>
<keyword evidence="10" id="KW-1185">Reference proteome</keyword>
<evidence type="ECO:0000256" key="6">
    <source>
        <dbReference type="ARBA" id="ARBA00022989"/>
    </source>
</evidence>
<evidence type="ECO:0000313" key="9">
    <source>
        <dbReference type="EMBL" id="MFK4753275.1"/>
    </source>
</evidence>
<proteinExistence type="inferred from homology"/>
<comment type="subcellular location">
    <subcellularLocation>
        <location evidence="1">Cell membrane</location>
        <topology evidence="1">Multi-pass membrane protein</topology>
    </subcellularLocation>
</comment>
<evidence type="ECO:0000256" key="8">
    <source>
        <dbReference type="SAM" id="Phobius"/>
    </source>
</evidence>
<protein>
    <submittedName>
        <fullName evidence="9">AI-2E family transporter</fullName>
    </submittedName>
</protein>
<dbReference type="PANTHER" id="PTHR21716">
    <property type="entry name" value="TRANSMEMBRANE PROTEIN"/>
    <property type="match status" value="1"/>
</dbReference>
<dbReference type="Pfam" id="PF01594">
    <property type="entry name" value="AI-2E_transport"/>
    <property type="match status" value="1"/>
</dbReference>
<dbReference type="EMBL" id="JBBKTX010000015">
    <property type="protein sequence ID" value="MFK4753275.1"/>
    <property type="molecule type" value="Genomic_DNA"/>
</dbReference>
<gene>
    <name evidence="9" type="ORF">WG929_12735</name>
</gene>
<sequence>MINVFRRWIDRYLSNEEALLLLVLIGVFLLVIGFMGNVLAPFLTAVVVAYLLQGSMQFLKRRGVGHLTATVVVFIMFVGVMLTLLLFILPASWAQLSQFFYELPRMASKGQALLMLLPEQYPDLITTAQVQDWVQQAREELASIGQWALSFSISGITLVMAMLIYCVLVPILVFFLLKDADAILSWCLGFLPRQRSLLNEVWVEMDLQIANYIRGKAVEIVIVGGATYVAFLLLGLNYAALLAIGVGLSVLVPYIGAAVITVPIALVAYMQWGWSNDFFYLMAVYGIIQALDGNVLVPLLFSEVVNLHPVAIIVAVLVFGGLWGFWGVFFAIPLATLLKAVIQSWPGHTGVAPEAGEENNASG</sequence>
<evidence type="ECO:0000313" key="10">
    <source>
        <dbReference type="Proteomes" id="UP001620597"/>
    </source>
</evidence>
<accession>A0ABW8NJW7</accession>
<evidence type="ECO:0000256" key="3">
    <source>
        <dbReference type="ARBA" id="ARBA00022448"/>
    </source>
</evidence>
<evidence type="ECO:0000256" key="4">
    <source>
        <dbReference type="ARBA" id="ARBA00022475"/>
    </source>
</evidence>
<dbReference type="Proteomes" id="UP001620597">
    <property type="component" value="Unassembled WGS sequence"/>
</dbReference>
<feature type="transmembrane region" description="Helical" evidence="8">
    <location>
        <begin position="242"/>
        <end position="266"/>
    </location>
</feature>
<reference evidence="9 10" key="1">
    <citation type="submission" date="2024-03" db="EMBL/GenBank/DDBJ databases">
        <title>High-quality draft genome sequence of Oceanobacter sp. wDCs-4.</title>
        <authorList>
            <person name="Dong C."/>
        </authorList>
    </citation>
    <scope>NUCLEOTIDE SEQUENCE [LARGE SCALE GENOMIC DNA]</scope>
    <source>
        <strain evidence="10">wDCs-4</strain>
    </source>
</reference>
<feature type="transmembrane region" description="Helical" evidence="8">
    <location>
        <begin position="64"/>
        <end position="89"/>
    </location>
</feature>
<feature type="transmembrane region" description="Helical" evidence="8">
    <location>
        <begin position="278"/>
        <end position="301"/>
    </location>
</feature>
<evidence type="ECO:0000256" key="2">
    <source>
        <dbReference type="ARBA" id="ARBA00009773"/>
    </source>
</evidence>
<evidence type="ECO:0000256" key="1">
    <source>
        <dbReference type="ARBA" id="ARBA00004651"/>
    </source>
</evidence>
<evidence type="ECO:0000256" key="5">
    <source>
        <dbReference type="ARBA" id="ARBA00022692"/>
    </source>
</evidence>
<comment type="similarity">
    <text evidence="2">Belongs to the autoinducer-2 exporter (AI-2E) (TC 2.A.86) family.</text>
</comment>
<keyword evidence="4" id="KW-1003">Cell membrane</keyword>
<keyword evidence="5 8" id="KW-0812">Transmembrane</keyword>
<feature type="transmembrane region" description="Helical" evidence="8">
    <location>
        <begin position="217"/>
        <end position="236"/>
    </location>
</feature>
<name>A0ABW8NJW7_9GAMM</name>
<feature type="transmembrane region" description="Helical" evidence="8">
    <location>
        <begin position="151"/>
        <end position="177"/>
    </location>
</feature>
<keyword evidence="3" id="KW-0813">Transport</keyword>
<feature type="transmembrane region" description="Helical" evidence="8">
    <location>
        <begin position="20"/>
        <end position="52"/>
    </location>
</feature>
<comment type="caution">
    <text evidence="9">The sequence shown here is derived from an EMBL/GenBank/DDBJ whole genome shotgun (WGS) entry which is preliminary data.</text>
</comment>
<keyword evidence="6 8" id="KW-1133">Transmembrane helix</keyword>
<feature type="transmembrane region" description="Helical" evidence="8">
    <location>
        <begin position="307"/>
        <end position="332"/>
    </location>
</feature>
<dbReference type="InterPro" id="IPR002549">
    <property type="entry name" value="AI-2E-like"/>
</dbReference>